<accession>A0A1E1LZQ2</accession>
<feature type="compositionally biased region" description="Low complexity" evidence="1">
    <location>
        <begin position="26"/>
        <end position="38"/>
    </location>
</feature>
<dbReference type="Proteomes" id="UP000177625">
    <property type="component" value="Unassembled WGS sequence"/>
</dbReference>
<reference evidence="4" key="1">
    <citation type="submission" date="2016-03" db="EMBL/GenBank/DDBJ databases">
        <authorList>
            <person name="Guldener U."/>
        </authorList>
    </citation>
    <scope>NUCLEOTIDE SEQUENCE [LARGE SCALE GENOMIC DNA]</scope>
</reference>
<evidence type="ECO:0000256" key="2">
    <source>
        <dbReference type="SAM" id="Phobius"/>
    </source>
</evidence>
<sequence length="222" mass="24317">MAAKETVVSELMSNAQQRVASEIAAVKETTTETAGTRTLQQPEPAYATPGDRDSESSHHQPTFNERRSTTNNHRSGPIVDEIPASDSNFLGSEILWAATCISLCLVSSTVIAFFYTENFAWVLASSTVLRVVSLFAGMAPVLLYQSIFRIQGRLAFVLFCLSSLASVFIAWSIWLAHVPKWPKVFLTISDDFMVIATVQMSLSGVGSHPNREEGTVMTTNVH</sequence>
<dbReference type="EMBL" id="FJVC01000087">
    <property type="protein sequence ID" value="CZT42344.1"/>
    <property type="molecule type" value="Genomic_DNA"/>
</dbReference>
<evidence type="ECO:0000313" key="3">
    <source>
        <dbReference type="EMBL" id="CZT42344.1"/>
    </source>
</evidence>
<feature type="region of interest" description="Disordered" evidence="1">
    <location>
        <begin position="26"/>
        <end position="78"/>
    </location>
</feature>
<keyword evidence="2" id="KW-0812">Transmembrane</keyword>
<evidence type="ECO:0000256" key="1">
    <source>
        <dbReference type="SAM" id="MobiDB-lite"/>
    </source>
</evidence>
<keyword evidence="2" id="KW-0472">Membrane</keyword>
<organism evidence="3 4">
    <name type="scientific">Rhynchosporium secalis</name>
    <name type="common">Barley scald fungus</name>
    <dbReference type="NCBI Taxonomy" id="38038"/>
    <lineage>
        <taxon>Eukaryota</taxon>
        <taxon>Fungi</taxon>
        <taxon>Dikarya</taxon>
        <taxon>Ascomycota</taxon>
        <taxon>Pezizomycotina</taxon>
        <taxon>Leotiomycetes</taxon>
        <taxon>Helotiales</taxon>
        <taxon>Ploettnerulaceae</taxon>
        <taxon>Rhynchosporium</taxon>
    </lineage>
</organism>
<protein>
    <submittedName>
        <fullName evidence="3">Uncharacterized protein</fullName>
    </submittedName>
</protein>
<feature type="transmembrane region" description="Helical" evidence="2">
    <location>
        <begin position="156"/>
        <end position="176"/>
    </location>
</feature>
<gene>
    <name evidence="3" type="ORF">RSE6_02212</name>
</gene>
<keyword evidence="4" id="KW-1185">Reference proteome</keyword>
<dbReference type="AlphaFoldDB" id="A0A1E1LZQ2"/>
<evidence type="ECO:0000313" key="4">
    <source>
        <dbReference type="Proteomes" id="UP000177625"/>
    </source>
</evidence>
<feature type="transmembrane region" description="Helical" evidence="2">
    <location>
        <begin position="94"/>
        <end position="115"/>
    </location>
</feature>
<feature type="transmembrane region" description="Helical" evidence="2">
    <location>
        <begin position="121"/>
        <end position="144"/>
    </location>
</feature>
<name>A0A1E1LZQ2_RHYSE</name>
<feature type="compositionally biased region" description="Basic and acidic residues" evidence="1">
    <location>
        <begin position="50"/>
        <end position="68"/>
    </location>
</feature>
<keyword evidence="2" id="KW-1133">Transmembrane helix</keyword>
<proteinExistence type="predicted"/>